<evidence type="ECO:0000313" key="2">
    <source>
        <dbReference type="Proteomes" id="UP000189670"/>
    </source>
</evidence>
<comment type="caution">
    <text evidence="1">The sequence shown here is derived from an EMBL/GenBank/DDBJ whole genome shotgun (WGS) entry which is preliminary data.</text>
</comment>
<protein>
    <submittedName>
        <fullName evidence="1">Uncharacterized protein</fullName>
    </submittedName>
</protein>
<organism evidence="1 2">
    <name type="scientific">Candidatus Magnetoglobus multicellularis str. Araruama</name>
    <dbReference type="NCBI Taxonomy" id="890399"/>
    <lineage>
        <taxon>Bacteria</taxon>
        <taxon>Pseudomonadati</taxon>
        <taxon>Thermodesulfobacteriota</taxon>
        <taxon>Desulfobacteria</taxon>
        <taxon>Desulfobacterales</taxon>
        <taxon>Desulfobacteraceae</taxon>
        <taxon>Candidatus Magnetoglobus</taxon>
    </lineage>
</organism>
<gene>
    <name evidence="1" type="ORF">OMM_10814</name>
</gene>
<sequence length="153" mass="17960">MSQRGQIYHNPKFRFHDGKIGNKLLILLNTPHKNEEYIFVKTTSNDKNRLNKPGCHKHPIFEQGEYYLHKGSTFLDQSTWVIVSDIYPIVRKSIDNNANWIKLKGMILPTNIVDKIIDCLFRFIGDDIPEIYEQSLRPSINESILKLQEKFRS</sequence>
<dbReference type="EMBL" id="ATBP01001052">
    <property type="protein sequence ID" value="ETR68158.1"/>
    <property type="molecule type" value="Genomic_DNA"/>
</dbReference>
<name>A0A1V1P034_9BACT</name>
<reference evidence="2" key="1">
    <citation type="submission" date="2012-11" db="EMBL/GenBank/DDBJ databases">
        <authorList>
            <person name="Lucero-Rivera Y.E."/>
            <person name="Tovar-Ramirez D."/>
        </authorList>
    </citation>
    <scope>NUCLEOTIDE SEQUENCE [LARGE SCALE GENOMIC DNA]</scope>
    <source>
        <strain evidence="2">Araruama</strain>
    </source>
</reference>
<dbReference type="Proteomes" id="UP000189670">
    <property type="component" value="Unassembled WGS sequence"/>
</dbReference>
<dbReference type="AlphaFoldDB" id="A0A1V1P034"/>
<accession>A0A1V1P034</accession>
<evidence type="ECO:0000313" key="1">
    <source>
        <dbReference type="EMBL" id="ETR68158.1"/>
    </source>
</evidence>
<proteinExistence type="predicted"/>